<comment type="caution">
    <text evidence="1">The sequence shown here is derived from an EMBL/GenBank/DDBJ whole genome shotgun (WGS) entry which is preliminary data.</text>
</comment>
<protein>
    <submittedName>
        <fullName evidence="1">Uncharacterized protein</fullName>
    </submittedName>
</protein>
<name>A0A7W6HDM7_9HYPH</name>
<dbReference type="AlphaFoldDB" id="A0A7W6HDM7"/>
<organism evidence="1 2">
    <name type="scientific">Aurantimonas endophytica</name>
    <dbReference type="NCBI Taxonomy" id="1522175"/>
    <lineage>
        <taxon>Bacteria</taxon>
        <taxon>Pseudomonadati</taxon>
        <taxon>Pseudomonadota</taxon>
        <taxon>Alphaproteobacteria</taxon>
        <taxon>Hyphomicrobiales</taxon>
        <taxon>Aurantimonadaceae</taxon>
        <taxon>Aurantimonas</taxon>
    </lineage>
</organism>
<dbReference type="EMBL" id="JACIEM010000003">
    <property type="protein sequence ID" value="MBB4003236.1"/>
    <property type="molecule type" value="Genomic_DNA"/>
</dbReference>
<sequence length="102" mass="10616">MITNTDSSQPAATPLAIIGTIDKATLATIPLAELCALEKVVRTVYDVTAAFACQNGFSSSERPGANRGGEVLADLLDMLVHLAAAVEDARVDADTERDEVAA</sequence>
<gene>
    <name evidence="1" type="ORF">GGR03_002317</name>
</gene>
<accession>A0A7W6HDM7</accession>
<dbReference type="Proteomes" id="UP000588647">
    <property type="component" value="Unassembled WGS sequence"/>
</dbReference>
<keyword evidence="2" id="KW-1185">Reference proteome</keyword>
<reference evidence="1 2" key="1">
    <citation type="submission" date="2020-08" db="EMBL/GenBank/DDBJ databases">
        <title>Genomic Encyclopedia of Type Strains, Phase IV (KMG-IV): sequencing the most valuable type-strain genomes for metagenomic binning, comparative biology and taxonomic classification.</title>
        <authorList>
            <person name="Goeker M."/>
        </authorList>
    </citation>
    <scope>NUCLEOTIDE SEQUENCE [LARGE SCALE GENOMIC DNA]</scope>
    <source>
        <strain evidence="1 2">DSM 103570</strain>
    </source>
</reference>
<dbReference type="RefSeq" id="WP_183208127.1">
    <property type="nucleotide sequence ID" value="NZ_JAAAMM010000003.1"/>
</dbReference>
<evidence type="ECO:0000313" key="2">
    <source>
        <dbReference type="Proteomes" id="UP000588647"/>
    </source>
</evidence>
<evidence type="ECO:0000313" key="1">
    <source>
        <dbReference type="EMBL" id="MBB4003236.1"/>
    </source>
</evidence>
<proteinExistence type="predicted"/>